<dbReference type="SUPFAM" id="SSF47203">
    <property type="entry name" value="Acyl-CoA dehydrogenase C-terminal domain-like"/>
    <property type="match status" value="1"/>
</dbReference>
<evidence type="ECO:0000313" key="4">
    <source>
        <dbReference type="Proteomes" id="UP001597083"/>
    </source>
</evidence>
<evidence type="ECO:0000259" key="2">
    <source>
        <dbReference type="Pfam" id="PF00441"/>
    </source>
</evidence>
<proteinExistence type="predicted"/>
<name>A0ABW3CQK0_9ACTN</name>
<feature type="non-terminal residue" evidence="3">
    <location>
        <position position="1"/>
    </location>
</feature>
<dbReference type="Pfam" id="PF00441">
    <property type="entry name" value="Acyl-CoA_dh_1"/>
    <property type="match status" value="1"/>
</dbReference>
<comment type="caution">
    <text evidence="3">The sequence shown here is derived from an EMBL/GenBank/DDBJ whole genome shotgun (WGS) entry which is preliminary data.</text>
</comment>
<dbReference type="PROSITE" id="PS00073">
    <property type="entry name" value="ACYL_COA_DH_2"/>
    <property type="match status" value="1"/>
</dbReference>
<dbReference type="PANTHER" id="PTHR43884">
    <property type="entry name" value="ACYL-COA DEHYDROGENASE"/>
    <property type="match status" value="1"/>
</dbReference>
<dbReference type="Gene3D" id="1.20.140.10">
    <property type="entry name" value="Butyryl-CoA Dehydrogenase, subunit A, domain 3"/>
    <property type="match status" value="1"/>
</dbReference>
<gene>
    <name evidence="3" type="ORF">ACFQ07_31680</name>
</gene>
<evidence type="ECO:0000313" key="3">
    <source>
        <dbReference type="EMBL" id="MFD0856836.1"/>
    </source>
</evidence>
<reference evidence="4" key="1">
    <citation type="journal article" date="2019" name="Int. J. Syst. Evol. Microbiol.">
        <title>The Global Catalogue of Microorganisms (GCM) 10K type strain sequencing project: providing services to taxonomists for standard genome sequencing and annotation.</title>
        <authorList>
            <consortium name="The Broad Institute Genomics Platform"/>
            <consortium name="The Broad Institute Genome Sequencing Center for Infectious Disease"/>
            <person name="Wu L."/>
            <person name="Ma J."/>
        </authorList>
    </citation>
    <scope>NUCLEOTIDE SEQUENCE [LARGE SCALE GENOMIC DNA]</scope>
    <source>
        <strain evidence="4">JCM 31696</strain>
    </source>
</reference>
<dbReference type="InterPro" id="IPR006089">
    <property type="entry name" value="Acyl-CoA_DH_CS"/>
</dbReference>
<dbReference type="InterPro" id="IPR009075">
    <property type="entry name" value="AcylCo_DH/oxidase_C"/>
</dbReference>
<dbReference type="InterPro" id="IPR036250">
    <property type="entry name" value="AcylCo_DH-like_C"/>
</dbReference>
<keyword evidence="1" id="KW-0285">Flavoprotein</keyword>
<accession>A0ABW3CQK0</accession>
<dbReference type="PANTHER" id="PTHR43884:SF12">
    <property type="entry name" value="ISOVALERYL-COA DEHYDROGENASE, MITOCHONDRIAL-RELATED"/>
    <property type="match status" value="1"/>
</dbReference>
<dbReference type="Proteomes" id="UP001597083">
    <property type="component" value="Unassembled WGS sequence"/>
</dbReference>
<protein>
    <submittedName>
        <fullName evidence="3">Acyl-CoA dehydrogenase family protein</fullName>
    </submittedName>
</protein>
<sequence length="76" mass="8686">RRKDRGLPFARQASIAKLVATDAAMKVTTDAVQVLGGYGYTRDFPVERYMREAKVMQIFEGTNQIQRMVISRHLAR</sequence>
<feature type="domain" description="Acyl-CoA dehydrogenase/oxidase C-terminal" evidence="2">
    <location>
        <begin position="3"/>
        <end position="74"/>
    </location>
</feature>
<dbReference type="EMBL" id="JBHTIR010004275">
    <property type="protein sequence ID" value="MFD0856836.1"/>
    <property type="molecule type" value="Genomic_DNA"/>
</dbReference>
<keyword evidence="4" id="KW-1185">Reference proteome</keyword>
<organism evidence="3 4">
    <name type="scientific">Actinomadura adrarensis</name>
    <dbReference type="NCBI Taxonomy" id="1819600"/>
    <lineage>
        <taxon>Bacteria</taxon>
        <taxon>Bacillati</taxon>
        <taxon>Actinomycetota</taxon>
        <taxon>Actinomycetes</taxon>
        <taxon>Streptosporangiales</taxon>
        <taxon>Thermomonosporaceae</taxon>
        <taxon>Actinomadura</taxon>
    </lineage>
</organism>
<evidence type="ECO:0000256" key="1">
    <source>
        <dbReference type="ARBA" id="ARBA00022630"/>
    </source>
</evidence>